<evidence type="ECO:0000313" key="2">
    <source>
        <dbReference type="Proteomes" id="UP000316621"/>
    </source>
</evidence>
<organism evidence="1 2">
    <name type="scientific">Papaver somniferum</name>
    <name type="common">Opium poppy</name>
    <dbReference type="NCBI Taxonomy" id="3469"/>
    <lineage>
        <taxon>Eukaryota</taxon>
        <taxon>Viridiplantae</taxon>
        <taxon>Streptophyta</taxon>
        <taxon>Embryophyta</taxon>
        <taxon>Tracheophyta</taxon>
        <taxon>Spermatophyta</taxon>
        <taxon>Magnoliopsida</taxon>
        <taxon>Ranunculales</taxon>
        <taxon>Papaveraceae</taxon>
        <taxon>Papaveroideae</taxon>
        <taxon>Papaver</taxon>
    </lineage>
</organism>
<protein>
    <submittedName>
        <fullName evidence="1">Uncharacterized protein</fullName>
    </submittedName>
</protein>
<dbReference type="EMBL" id="CM010718">
    <property type="protein sequence ID" value="RZC59261.1"/>
    <property type="molecule type" value="Genomic_DNA"/>
</dbReference>
<dbReference type="Gramene" id="RZC59261">
    <property type="protein sequence ID" value="RZC59261"/>
    <property type="gene ID" value="C5167_006561"/>
</dbReference>
<sequence>MELVLNGINSVVLESKKLVAKMNLGMDYQDGARLQWKMACNNKSKIWGFIKDLAVKTRLGLMLLQLELRNKLQIQFSEMRTASREFHF</sequence>
<dbReference type="AlphaFoldDB" id="A0A4Y7JH54"/>
<gene>
    <name evidence="1" type="ORF">C5167_006561</name>
</gene>
<dbReference type="Proteomes" id="UP000316621">
    <property type="component" value="Chromosome 4"/>
</dbReference>
<reference evidence="1 2" key="1">
    <citation type="journal article" date="2018" name="Science">
        <title>The opium poppy genome and morphinan production.</title>
        <authorList>
            <person name="Guo L."/>
            <person name="Winzer T."/>
            <person name="Yang X."/>
            <person name="Li Y."/>
            <person name="Ning Z."/>
            <person name="He Z."/>
            <person name="Teodor R."/>
            <person name="Lu Y."/>
            <person name="Bowser T.A."/>
            <person name="Graham I.A."/>
            <person name="Ye K."/>
        </authorList>
    </citation>
    <scope>NUCLEOTIDE SEQUENCE [LARGE SCALE GENOMIC DNA]</scope>
    <source>
        <strain evidence="2">cv. HN1</strain>
        <tissue evidence="1">Leaves</tissue>
    </source>
</reference>
<proteinExistence type="predicted"/>
<keyword evidence="2" id="KW-1185">Reference proteome</keyword>
<evidence type="ECO:0000313" key="1">
    <source>
        <dbReference type="EMBL" id="RZC59261.1"/>
    </source>
</evidence>
<name>A0A4Y7JH54_PAPSO</name>
<accession>A0A4Y7JH54</accession>